<proteinExistence type="predicted"/>
<dbReference type="AlphaFoldDB" id="A0A2I4DMJ8"/>
<sequence length="236" mass="25359">MNANPPPPMQAGVPCGGCGSSDRWILHTLRHRASYRRLCTDCVLKNHQSLFCPLCLAVFDKDSSPLPPPADRLICLNCPSISHRSCVPPNEFATPSFLCPPCSNPSFTFFNPNGNGDNKRVIDKNLAKVLLAAARISAASMNKAAATARLDAERRAKEAAFAKKKAREALDRLALLFLKENENGEDKKPIRLSQNGVGLDVEGIVQGVNKATNGLLSLSAVATASAPQRSSHSSKE</sequence>
<dbReference type="GeneID" id="108981581"/>
<dbReference type="InterPro" id="IPR011011">
    <property type="entry name" value="Znf_FYVE_PHD"/>
</dbReference>
<dbReference type="KEGG" id="jre:108981581"/>
<dbReference type="Proteomes" id="UP000235220">
    <property type="component" value="Chromosome 7"/>
</dbReference>
<keyword evidence="2" id="KW-0863">Zinc-finger</keyword>
<evidence type="ECO:0000313" key="5">
    <source>
        <dbReference type="RefSeq" id="XP_018808357.1"/>
    </source>
</evidence>
<accession>A0A2I4DMJ8</accession>
<name>A0A2I4DMJ8_JUGRE</name>
<keyword evidence="4" id="KW-1185">Reference proteome</keyword>
<dbReference type="Gramene" id="Jr07_12650_p1">
    <property type="protein sequence ID" value="cds.Jr07_12650_p1"/>
    <property type="gene ID" value="Jr07_12650"/>
</dbReference>
<gene>
    <name evidence="5" type="primary">LOC108981581</name>
</gene>
<evidence type="ECO:0000313" key="4">
    <source>
        <dbReference type="Proteomes" id="UP000235220"/>
    </source>
</evidence>
<evidence type="ECO:0000256" key="2">
    <source>
        <dbReference type="ARBA" id="ARBA00022771"/>
    </source>
</evidence>
<dbReference type="SUPFAM" id="SSF57903">
    <property type="entry name" value="FYVE/PHD zinc finger"/>
    <property type="match status" value="1"/>
</dbReference>
<keyword evidence="1" id="KW-0479">Metal-binding</keyword>
<dbReference type="FunCoup" id="A0A2I4DMJ8">
    <property type="interactions" value="1667"/>
</dbReference>
<organism evidence="4 5">
    <name type="scientific">Juglans regia</name>
    <name type="common">English walnut</name>
    <dbReference type="NCBI Taxonomy" id="51240"/>
    <lineage>
        <taxon>Eukaryota</taxon>
        <taxon>Viridiplantae</taxon>
        <taxon>Streptophyta</taxon>
        <taxon>Embryophyta</taxon>
        <taxon>Tracheophyta</taxon>
        <taxon>Spermatophyta</taxon>
        <taxon>Magnoliopsida</taxon>
        <taxon>eudicotyledons</taxon>
        <taxon>Gunneridae</taxon>
        <taxon>Pentapetalae</taxon>
        <taxon>rosids</taxon>
        <taxon>fabids</taxon>
        <taxon>Fagales</taxon>
        <taxon>Juglandaceae</taxon>
        <taxon>Juglans</taxon>
    </lineage>
</organism>
<dbReference type="STRING" id="51240.A0A2I4DMJ8"/>
<evidence type="ECO:0000256" key="1">
    <source>
        <dbReference type="ARBA" id="ARBA00022723"/>
    </source>
</evidence>
<dbReference type="RefSeq" id="XP_018808357.1">
    <property type="nucleotide sequence ID" value="XM_018952812.2"/>
</dbReference>
<dbReference type="PANTHER" id="PTHR34451">
    <property type="entry name" value="PHD FINGER FAMILY PROTEIN"/>
    <property type="match status" value="1"/>
</dbReference>
<dbReference type="GO" id="GO:0008270">
    <property type="term" value="F:zinc ion binding"/>
    <property type="evidence" value="ECO:0007669"/>
    <property type="project" value="UniProtKB-KW"/>
</dbReference>
<keyword evidence="3" id="KW-0862">Zinc</keyword>
<protein>
    <submittedName>
        <fullName evidence="5">Uncharacterized protein LOC108981581</fullName>
    </submittedName>
</protein>
<reference evidence="5" key="1">
    <citation type="submission" date="2025-08" db="UniProtKB">
        <authorList>
            <consortium name="RefSeq"/>
        </authorList>
    </citation>
    <scope>IDENTIFICATION</scope>
    <source>
        <tissue evidence="5">Leaves</tissue>
    </source>
</reference>
<dbReference type="OrthoDB" id="692041at2759"/>
<dbReference type="PANTHER" id="PTHR34451:SF7">
    <property type="entry name" value="PHD FINGER FAMILY PROTEIN"/>
    <property type="match status" value="1"/>
</dbReference>
<evidence type="ECO:0000256" key="3">
    <source>
        <dbReference type="ARBA" id="ARBA00022833"/>
    </source>
</evidence>